<dbReference type="EMBL" id="QPID01000001">
    <property type="protein sequence ID" value="RCU52541.1"/>
    <property type="molecule type" value="Genomic_DNA"/>
</dbReference>
<dbReference type="Pfam" id="PF00364">
    <property type="entry name" value="Biotin_lipoyl"/>
    <property type="match status" value="1"/>
</dbReference>
<name>A0A368NTJ7_9GAMM</name>
<keyword evidence="1" id="KW-0812">Transmembrane</keyword>
<dbReference type="InterPro" id="IPR000089">
    <property type="entry name" value="Biotin_lipoyl"/>
</dbReference>
<gene>
    <name evidence="3" type="ORF">DU002_00800</name>
</gene>
<keyword evidence="4" id="KW-1185">Reference proteome</keyword>
<reference evidence="3 4" key="1">
    <citation type="submission" date="2018-07" db="EMBL/GenBank/DDBJ databases">
        <title>Corallincola holothuriorum sp. nov., a new facultative anaerobe isolated from sea cucumber Apostichopus japonicus.</title>
        <authorList>
            <person name="Xia H."/>
        </authorList>
    </citation>
    <scope>NUCLEOTIDE SEQUENCE [LARGE SCALE GENOMIC DNA]</scope>
    <source>
        <strain evidence="3 4">C4</strain>
    </source>
</reference>
<evidence type="ECO:0000313" key="4">
    <source>
        <dbReference type="Proteomes" id="UP000252558"/>
    </source>
</evidence>
<dbReference type="RefSeq" id="WP_114336449.1">
    <property type="nucleotide sequence ID" value="NZ_QPID01000001.1"/>
</dbReference>
<comment type="caution">
    <text evidence="3">The sequence shown here is derived from an EMBL/GenBank/DDBJ whole genome shotgun (WGS) entry which is preliminary data.</text>
</comment>
<dbReference type="AlphaFoldDB" id="A0A368NTJ7"/>
<evidence type="ECO:0000313" key="3">
    <source>
        <dbReference type="EMBL" id="RCU52541.1"/>
    </source>
</evidence>
<proteinExistence type="predicted"/>
<dbReference type="Proteomes" id="UP000252558">
    <property type="component" value="Unassembled WGS sequence"/>
</dbReference>
<organism evidence="3 4">
    <name type="scientific">Corallincola holothuriorum</name>
    <dbReference type="NCBI Taxonomy" id="2282215"/>
    <lineage>
        <taxon>Bacteria</taxon>
        <taxon>Pseudomonadati</taxon>
        <taxon>Pseudomonadota</taxon>
        <taxon>Gammaproteobacteria</taxon>
        <taxon>Alteromonadales</taxon>
        <taxon>Psychromonadaceae</taxon>
        <taxon>Corallincola</taxon>
    </lineage>
</organism>
<evidence type="ECO:0000256" key="1">
    <source>
        <dbReference type="SAM" id="Phobius"/>
    </source>
</evidence>
<dbReference type="PROSITE" id="PS50968">
    <property type="entry name" value="BIOTINYL_LIPOYL"/>
    <property type="match status" value="1"/>
</dbReference>
<feature type="transmembrane region" description="Helical" evidence="1">
    <location>
        <begin position="120"/>
        <end position="139"/>
    </location>
</feature>
<accession>A0A368NTJ7</accession>
<dbReference type="CDD" id="cd06849">
    <property type="entry name" value="lipoyl_domain"/>
    <property type="match status" value="1"/>
</dbReference>
<feature type="domain" description="Lipoyl-binding" evidence="2">
    <location>
        <begin position="1"/>
        <end position="75"/>
    </location>
</feature>
<sequence>MEVIVPELPESTTSAKVSALNVRCGDSVGSDQILAEIETDKVILEIVAPAAAVVAGINVSAGDFVESKQLLLVLSDVVEHGSVDLLEADSVDVRQGISVKLEQEYQQKSDSKGNRQGHGLGMMLLGTMVIGAMLIIIGLQ</sequence>
<dbReference type="SUPFAM" id="SSF51230">
    <property type="entry name" value="Single hybrid motif"/>
    <property type="match status" value="1"/>
</dbReference>
<dbReference type="InterPro" id="IPR011053">
    <property type="entry name" value="Single_hybrid_motif"/>
</dbReference>
<evidence type="ECO:0000259" key="2">
    <source>
        <dbReference type="PROSITE" id="PS50968"/>
    </source>
</evidence>
<protein>
    <recommendedName>
        <fullName evidence="2">Lipoyl-binding domain-containing protein</fullName>
    </recommendedName>
</protein>
<keyword evidence="1" id="KW-1133">Transmembrane helix</keyword>
<dbReference type="Gene3D" id="2.40.50.100">
    <property type="match status" value="1"/>
</dbReference>
<keyword evidence="1" id="KW-0472">Membrane</keyword>